<dbReference type="Proteomes" id="UP001163046">
    <property type="component" value="Unassembled WGS sequence"/>
</dbReference>
<keyword evidence="2" id="KW-1185">Reference proteome</keyword>
<sequence length="238" mass="27083">MAADEGLFMFGDDLETILELLESDEAMEEQFVSAVSEVQSVELVCHCDKKYKTKGGLERHRAAKHSQNSQAPQLLTQSVLMEIVSTAIQKIKESKVFSEGIRSELSLYQYEVLEEGSEEFKNLKSLFEGHMKNRHVEKFYGKYYGTVPLNSARYFKGLSRNCATLLSTKVADCMLAFCKKEKSVDDSCKESTVTNSQTEKGWSPVCWWLCYAQSPQETFHQENVREPRSNGNLESRQA</sequence>
<dbReference type="EMBL" id="MU825428">
    <property type="protein sequence ID" value="KAJ7389580.1"/>
    <property type="molecule type" value="Genomic_DNA"/>
</dbReference>
<protein>
    <submittedName>
        <fullName evidence="1">Uncharacterized protein</fullName>
    </submittedName>
</protein>
<evidence type="ECO:0000313" key="1">
    <source>
        <dbReference type="EMBL" id="KAJ7389580.1"/>
    </source>
</evidence>
<name>A0A9X0D7F7_9CNID</name>
<reference evidence="1" key="1">
    <citation type="submission" date="2023-01" db="EMBL/GenBank/DDBJ databases">
        <title>Genome assembly of the deep-sea coral Lophelia pertusa.</title>
        <authorList>
            <person name="Herrera S."/>
            <person name="Cordes E."/>
        </authorList>
    </citation>
    <scope>NUCLEOTIDE SEQUENCE</scope>
    <source>
        <strain evidence="1">USNM1676648</strain>
        <tissue evidence="1">Polyp</tissue>
    </source>
</reference>
<dbReference type="AlphaFoldDB" id="A0A9X0D7F7"/>
<comment type="caution">
    <text evidence="1">The sequence shown here is derived from an EMBL/GenBank/DDBJ whole genome shotgun (WGS) entry which is preliminary data.</text>
</comment>
<evidence type="ECO:0000313" key="2">
    <source>
        <dbReference type="Proteomes" id="UP001163046"/>
    </source>
</evidence>
<proteinExistence type="predicted"/>
<accession>A0A9X0D7F7</accession>
<dbReference type="OrthoDB" id="5976291at2759"/>
<organism evidence="1 2">
    <name type="scientific">Desmophyllum pertusum</name>
    <dbReference type="NCBI Taxonomy" id="174260"/>
    <lineage>
        <taxon>Eukaryota</taxon>
        <taxon>Metazoa</taxon>
        <taxon>Cnidaria</taxon>
        <taxon>Anthozoa</taxon>
        <taxon>Hexacorallia</taxon>
        <taxon>Scleractinia</taxon>
        <taxon>Caryophylliina</taxon>
        <taxon>Caryophylliidae</taxon>
        <taxon>Desmophyllum</taxon>
    </lineage>
</organism>
<gene>
    <name evidence="1" type="ORF">OS493_030264</name>
</gene>